<dbReference type="AlphaFoldDB" id="A0A7K3PEQ6"/>
<dbReference type="Pfam" id="PF05119">
    <property type="entry name" value="Terminase_4"/>
    <property type="match status" value="1"/>
</dbReference>
<dbReference type="InterPro" id="IPR006448">
    <property type="entry name" value="Phage_term_ssu_P27"/>
</dbReference>
<reference evidence="1 2" key="1">
    <citation type="submission" date="2020-01" db="EMBL/GenBank/DDBJ databases">
        <title>Insect and environment-associated Actinomycetes.</title>
        <authorList>
            <person name="Currrie C."/>
            <person name="Chevrette M."/>
            <person name="Carlson C."/>
            <person name="Stubbendieck R."/>
            <person name="Wendt-Pienkowski E."/>
        </authorList>
    </citation>
    <scope>NUCLEOTIDE SEQUENCE [LARGE SCALE GENOMIC DNA]</scope>
    <source>
        <strain evidence="1 2">SID14163</strain>
    </source>
</reference>
<comment type="caution">
    <text evidence="1">The sequence shown here is derived from an EMBL/GenBank/DDBJ whole genome shotgun (WGS) entry which is preliminary data.</text>
</comment>
<accession>A0A7K3PEQ6</accession>
<dbReference type="RefSeq" id="WP_164244323.1">
    <property type="nucleotide sequence ID" value="NZ_JAAGMA010000167.1"/>
</dbReference>
<gene>
    <name evidence="1" type="ORF">G3I32_06250</name>
</gene>
<dbReference type="EMBL" id="JAAGMA010000167">
    <property type="protein sequence ID" value="NEB08476.1"/>
    <property type="molecule type" value="Genomic_DNA"/>
</dbReference>
<protein>
    <submittedName>
        <fullName evidence="1">P27 family phage terminase small subunit</fullName>
    </submittedName>
</protein>
<sequence length="115" mass="12487">MSNKISDEFRRSVLAVFDPEPYELTTLDRACAVLDQIEELENDVRQRGVIVRGVRGSIYPNPSLKELRAAEASFLAIVRALGLQDADMAPGKGSAAAAARAMNRARWGVRSIASA</sequence>
<name>A0A7K3PEQ6_9ACTN</name>
<dbReference type="Proteomes" id="UP000470446">
    <property type="component" value="Unassembled WGS sequence"/>
</dbReference>
<evidence type="ECO:0000313" key="2">
    <source>
        <dbReference type="Proteomes" id="UP000470446"/>
    </source>
</evidence>
<proteinExistence type="predicted"/>
<organism evidence="1 2">
    <name type="scientific">Streptomyces coelicoflavus</name>
    <dbReference type="NCBI Taxonomy" id="285562"/>
    <lineage>
        <taxon>Bacteria</taxon>
        <taxon>Bacillati</taxon>
        <taxon>Actinomycetota</taxon>
        <taxon>Actinomycetes</taxon>
        <taxon>Kitasatosporales</taxon>
        <taxon>Streptomycetaceae</taxon>
        <taxon>Streptomyces</taxon>
    </lineage>
</organism>
<evidence type="ECO:0000313" key="1">
    <source>
        <dbReference type="EMBL" id="NEB08476.1"/>
    </source>
</evidence>